<proteinExistence type="predicted"/>
<dbReference type="SUPFAM" id="SSF49464">
    <property type="entry name" value="Carboxypeptidase regulatory domain-like"/>
    <property type="match status" value="1"/>
</dbReference>
<evidence type="ECO:0000313" key="4">
    <source>
        <dbReference type="Proteomes" id="UP001597510"/>
    </source>
</evidence>
<comment type="caution">
    <text evidence="3">The sequence shown here is derived from an EMBL/GenBank/DDBJ whole genome shotgun (WGS) entry which is preliminary data.</text>
</comment>
<dbReference type="RefSeq" id="WP_340240094.1">
    <property type="nucleotide sequence ID" value="NZ_JBBEWC010000018.1"/>
</dbReference>
<feature type="chain" id="PRO_5045969315" evidence="2">
    <location>
        <begin position="18"/>
        <end position="264"/>
    </location>
</feature>
<evidence type="ECO:0000313" key="3">
    <source>
        <dbReference type="EMBL" id="MFD2523033.1"/>
    </source>
</evidence>
<reference evidence="4" key="1">
    <citation type="journal article" date="2019" name="Int. J. Syst. Evol. Microbiol.">
        <title>The Global Catalogue of Microorganisms (GCM) 10K type strain sequencing project: providing services to taxonomists for standard genome sequencing and annotation.</title>
        <authorList>
            <consortium name="The Broad Institute Genomics Platform"/>
            <consortium name="The Broad Institute Genome Sequencing Center for Infectious Disease"/>
            <person name="Wu L."/>
            <person name="Ma J."/>
        </authorList>
    </citation>
    <scope>NUCLEOTIDE SEQUENCE [LARGE SCALE GENOMIC DNA]</scope>
    <source>
        <strain evidence="4">KCTC 52344</strain>
    </source>
</reference>
<gene>
    <name evidence="3" type="ORF">ACFSR2_19205</name>
</gene>
<evidence type="ECO:0000256" key="1">
    <source>
        <dbReference type="SAM" id="MobiDB-lite"/>
    </source>
</evidence>
<dbReference type="InterPro" id="IPR008969">
    <property type="entry name" value="CarboxyPept-like_regulatory"/>
</dbReference>
<name>A0ABW5JBQ7_9BACT</name>
<feature type="region of interest" description="Disordered" evidence="1">
    <location>
        <begin position="24"/>
        <end position="47"/>
    </location>
</feature>
<keyword evidence="2" id="KW-0732">Signal</keyword>
<dbReference type="Proteomes" id="UP001597510">
    <property type="component" value="Unassembled WGS sequence"/>
</dbReference>
<dbReference type="EMBL" id="JBHULC010000027">
    <property type="protein sequence ID" value="MFD2523033.1"/>
    <property type="molecule type" value="Genomic_DNA"/>
</dbReference>
<protein>
    <submittedName>
        <fullName evidence="3">Carboxypeptidase-like regulatory domain-containing protein</fullName>
    </submittedName>
</protein>
<keyword evidence="4" id="KW-1185">Reference proteome</keyword>
<evidence type="ECO:0000256" key="2">
    <source>
        <dbReference type="SAM" id="SignalP"/>
    </source>
</evidence>
<organism evidence="3 4">
    <name type="scientific">Emticicia soli</name>
    <dbReference type="NCBI Taxonomy" id="2027878"/>
    <lineage>
        <taxon>Bacteria</taxon>
        <taxon>Pseudomonadati</taxon>
        <taxon>Bacteroidota</taxon>
        <taxon>Cytophagia</taxon>
        <taxon>Cytophagales</taxon>
        <taxon>Leadbetterellaceae</taxon>
        <taxon>Emticicia</taxon>
    </lineage>
</organism>
<feature type="signal peptide" evidence="2">
    <location>
        <begin position="1"/>
        <end position="17"/>
    </location>
</feature>
<accession>A0ABW5JBQ7</accession>
<sequence length="264" mass="28580">MSILSSFRPLVIFACMAASTASCTTPEGADPSPDPGNGNGTGQAGYLIGKVSDPSGKPLSKATVYINNTVIKDRSAETSSAADGTYKIAMVAGLGQWIAKGFILKQYNGRVYKLLLDPSNDDSFSAEEKPVRNFQWKLQGHVPDLSLNQYYGGSAELYKDPNEIEIDDTENVEFTFTPEGALIDGSQGKTLKLRGGKAGTQNRNRLIDIPIGRYKITAVYLTTGKALKVKDAWNDAPYASSAIIDFHGTEESYRANEMGIAYRQ</sequence>